<dbReference type="EMBL" id="CABFNB010000118">
    <property type="protein sequence ID" value="VTZ63494.1"/>
    <property type="molecule type" value="Genomic_DNA"/>
</dbReference>
<name>A0A508X170_9HYPH</name>
<dbReference type="PANTHER" id="PTHR46865:SF2">
    <property type="entry name" value="MONOOXYGENASE"/>
    <property type="match status" value="1"/>
</dbReference>
<proteinExistence type="predicted"/>
<dbReference type="AlphaFoldDB" id="A0A508X170"/>
<dbReference type="SUPFAM" id="SSF51905">
    <property type="entry name" value="FAD/NAD(P)-binding domain"/>
    <property type="match status" value="1"/>
</dbReference>
<dbReference type="RefSeq" id="WP_234820897.1">
    <property type="nucleotide sequence ID" value="NZ_CABFNB010000118.1"/>
</dbReference>
<dbReference type="Pfam" id="PF13450">
    <property type="entry name" value="NAD_binding_8"/>
    <property type="match status" value="1"/>
</dbReference>
<evidence type="ECO:0000313" key="2">
    <source>
        <dbReference type="EMBL" id="VTZ63494.1"/>
    </source>
</evidence>
<dbReference type="PANTHER" id="PTHR46865">
    <property type="entry name" value="OXIDOREDUCTASE-RELATED"/>
    <property type="match status" value="1"/>
</dbReference>
<sequence>MRGKDILISGSGIAGLVLAWWLGRYGFRPTIVEKSTGLRRGGHAVDL</sequence>
<dbReference type="Proteomes" id="UP000507954">
    <property type="component" value="Unassembled WGS sequence"/>
</dbReference>
<keyword evidence="1" id="KW-0472">Membrane</keyword>
<evidence type="ECO:0008006" key="3">
    <source>
        <dbReference type="Google" id="ProtNLM"/>
    </source>
</evidence>
<keyword evidence="1" id="KW-0812">Transmembrane</keyword>
<dbReference type="InterPro" id="IPR051704">
    <property type="entry name" value="FAD_aromatic-hydroxylase"/>
</dbReference>
<dbReference type="Gene3D" id="3.50.50.60">
    <property type="entry name" value="FAD/NAD(P)-binding domain"/>
    <property type="match status" value="1"/>
</dbReference>
<dbReference type="InterPro" id="IPR036188">
    <property type="entry name" value="FAD/NAD-bd_sf"/>
</dbReference>
<keyword evidence="1" id="KW-1133">Transmembrane helix</keyword>
<protein>
    <recommendedName>
        <fullName evidence="3">NAD(P)-binding protein</fullName>
    </recommendedName>
</protein>
<accession>A0A508X170</accession>
<organism evidence="2">
    <name type="scientific">Sinorhizobium medicae</name>
    <dbReference type="NCBI Taxonomy" id="110321"/>
    <lineage>
        <taxon>Bacteria</taxon>
        <taxon>Pseudomonadati</taxon>
        <taxon>Pseudomonadota</taxon>
        <taxon>Alphaproteobacteria</taxon>
        <taxon>Hyphomicrobiales</taxon>
        <taxon>Rhizobiaceae</taxon>
        <taxon>Sinorhizobium/Ensifer group</taxon>
        <taxon>Sinorhizobium</taxon>
    </lineage>
</organism>
<gene>
    <name evidence="2" type="ORF">EMEDMD4_500050</name>
</gene>
<reference evidence="2" key="1">
    <citation type="submission" date="2019-06" db="EMBL/GenBank/DDBJ databases">
        <authorList>
            <person name="Le Quere A."/>
            <person name="Colella S."/>
        </authorList>
    </citation>
    <scope>NUCLEOTIDE SEQUENCE</scope>
    <source>
        <strain evidence="2">EmedicaeMD41</strain>
    </source>
</reference>
<evidence type="ECO:0000256" key="1">
    <source>
        <dbReference type="SAM" id="Phobius"/>
    </source>
</evidence>
<feature type="transmembrane region" description="Helical" evidence="1">
    <location>
        <begin position="6"/>
        <end position="23"/>
    </location>
</feature>